<gene>
    <name evidence="2" type="ORF">PBRASI_LOCUS10230</name>
</gene>
<feature type="region of interest" description="Disordered" evidence="1">
    <location>
        <begin position="20"/>
        <end position="47"/>
    </location>
</feature>
<evidence type="ECO:0000313" key="2">
    <source>
        <dbReference type="EMBL" id="CAG8650240.1"/>
    </source>
</evidence>
<dbReference type="Proteomes" id="UP000789739">
    <property type="component" value="Unassembled WGS sequence"/>
</dbReference>
<evidence type="ECO:0000313" key="3">
    <source>
        <dbReference type="Proteomes" id="UP000789739"/>
    </source>
</evidence>
<feature type="compositionally biased region" description="Basic and acidic residues" evidence="1">
    <location>
        <begin position="24"/>
        <end position="33"/>
    </location>
</feature>
<sequence length="96" mass="11130">MAEIEAIQPNQIEAARQIKAKQQKMKEYHDTELSPHNNYNNDRNIQESPLPPIKQLFSFSDDEQGAIIGPLLNLVEKELNKFLVNNEHIIPFNYNV</sequence>
<dbReference type="EMBL" id="CAJVPI010002839">
    <property type="protein sequence ID" value="CAG8650240.1"/>
    <property type="molecule type" value="Genomic_DNA"/>
</dbReference>
<organism evidence="2 3">
    <name type="scientific">Paraglomus brasilianum</name>
    <dbReference type="NCBI Taxonomy" id="144538"/>
    <lineage>
        <taxon>Eukaryota</taxon>
        <taxon>Fungi</taxon>
        <taxon>Fungi incertae sedis</taxon>
        <taxon>Mucoromycota</taxon>
        <taxon>Glomeromycotina</taxon>
        <taxon>Glomeromycetes</taxon>
        <taxon>Paraglomerales</taxon>
        <taxon>Paraglomeraceae</taxon>
        <taxon>Paraglomus</taxon>
    </lineage>
</organism>
<dbReference type="AlphaFoldDB" id="A0A9N9H5H3"/>
<protein>
    <submittedName>
        <fullName evidence="2">5202_t:CDS:1</fullName>
    </submittedName>
</protein>
<name>A0A9N9H5H3_9GLOM</name>
<accession>A0A9N9H5H3</accession>
<reference evidence="2" key="1">
    <citation type="submission" date="2021-06" db="EMBL/GenBank/DDBJ databases">
        <authorList>
            <person name="Kallberg Y."/>
            <person name="Tangrot J."/>
            <person name="Rosling A."/>
        </authorList>
    </citation>
    <scope>NUCLEOTIDE SEQUENCE</scope>
    <source>
        <strain evidence="2">BR232B</strain>
    </source>
</reference>
<evidence type="ECO:0000256" key="1">
    <source>
        <dbReference type="SAM" id="MobiDB-lite"/>
    </source>
</evidence>
<feature type="compositionally biased region" description="Polar residues" evidence="1">
    <location>
        <begin position="34"/>
        <end position="47"/>
    </location>
</feature>
<feature type="non-terminal residue" evidence="2">
    <location>
        <position position="96"/>
    </location>
</feature>
<proteinExistence type="predicted"/>
<dbReference type="OrthoDB" id="2387552at2759"/>
<keyword evidence="3" id="KW-1185">Reference proteome</keyword>
<comment type="caution">
    <text evidence="2">The sequence shown here is derived from an EMBL/GenBank/DDBJ whole genome shotgun (WGS) entry which is preliminary data.</text>
</comment>